<evidence type="ECO:0000313" key="2">
    <source>
        <dbReference type="EMBL" id="WFD42776.1"/>
    </source>
</evidence>
<name>A0AAF0FAL5_9BASI</name>
<organism evidence="2 3">
    <name type="scientific">Malassezia psittaci</name>
    <dbReference type="NCBI Taxonomy" id="1821823"/>
    <lineage>
        <taxon>Eukaryota</taxon>
        <taxon>Fungi</taxon>
        <taxon>Dikarya</taxon>
        <taxon>Basidiomycota</taxon>
        <taxon>Ustilaginomycotina</taxon>
        <taxon>Malasseziomycetes</taxon>
        <taxon>Malasseziales</taxon>
        <taxon>Malasseziaceae</taxon>
        <taxon>Malassezia</taxon>
    </lineage>
</organism>
<sequence length="667" mass="75184">MHESVNSVADRSTDPEPEQMPKNVRGIYVAEFVPREGNAIIHSYPENLSVQGFEWKVLPSGGHEVHSDVIHFESGECHDGILFNVAAFRVRRFSPEEIQQDSRGHRGAKLIAVGVTLGCELTNCLPHIEHLERMAEDVLDGIPLHSLNSYVDRFRHHGDASYRDHPSVRCCLRCLPYDPVTYLCAMSRFLGPLMVPLIKILKLPKKRVLLYSPAPIERAAIIGFNLTEIIHAAYVHAGGAPGDVRVKGCVTLFDLPQLRQDAETDAYDYAWIAWTSDKIYKENHDVYDLFLDVSAFPYPGASRHLPNPVPMGHRISRAEDSLKCDDLRWTTSDLTLYMELAEQDKQYEQILHKKQRPEFDEWRTTSDNAPPSGMRVSVLDHWSYLQQDGRLMPLGYSIFVVASLRVWLAEWWLIRSQLHVAVPLSLVFPLGVRGDGGISTGIVDLSDSNVSSDQDEGYETDDSAGLKPDASTQQHEAGTSDIRSLAESLKDSAHSMKLREQDLDSISVYSQDDPLIAACGLGVPSVDRFKRSSSFSNSDLDPRRFSHNEHAERSFVPAHPRFDPSKARQLPMETMSSVYLFTLWSSYIRAMHIQASAFLIGRINQLPATQPNEATPLFAQQDITMSTNDFNALSLDPSRALDQETLQNILSSLGPYRLKYRRSWSLW</sequence>
<dbReference type="EMBL" id="CP118375">
    <property type="protein sequence ID" value="WFD42776.1"/>
    <property type="molecule type" value="Genomic_DNA"/>
</dbReference>
<dbReference type="InterPro" id="IPR018626">
    <property type="entry name" value="LCHN/Anr2"/>
</dbReference>
<proteinExistence type="predicted"/>
<dbReference type="PANTHER" id="PTHR28153:SF1">
    <property type="entry name" value="DUF4484 DOMAIN-CONTAINING PROTEIN"/>
    <property type="match status" value="1"/>
</dbReference>
<evidence type="ECO:0000313" key="3">
    <source>
        <dbReference type="Proteomes" id="UP001214628"/>
    </source>
</evidence>
<dbReference type="InterPro" id="IPR053056">
    <property type="entry name" value="Lipid_Metab_Assoc_Protein"/>
</dbReference>
<protein>
    <submittedName>
        <fullName evidence="2">Uncharacterized protein</fullName>
    </submittedName>
</protein>
<dbReference type="AlphaFoldDB" id="A0AAF0FAL5"/>
<keyword evidence="3" id="KW-1185">Reference proteome</keyword>
<reference evidence="2" key="1">
    <citation type="submission" date="2023-02" db="EMBL/GenBank/DDBJ databases">
        <title>Mating type loci evolution in Malassezia.</title>
        <authorList>
            <person name="Coelho M.A."/>
        </authorList>
    </citation>
    <scope>NUCLEOTIDE SEQUENCE</scope>
    <source>
        <strain evidence="2">CBS 14136</strain>
    </source>
</reference>
<dbReference type="Pfam" id="PF09804">
    <property type="entry name" value="DENND11"/>
    <property type="match status" value="1"/>
</dbReference>
<feature type="region of interest" description="Disordered" evidence="1">
    <location>
        <begin position="1"/>
        <end position="21"/>
    </location>
</feature>
<dbReference type="Proteomes" id="UP001214628">
    <property type="component" value="Chromosome 1"/>
</dbReference>
<dbReference type="PANTHER" id="PTHR28153">
    <property type="entry name" value="PROTEIN, PUTATIVE-RELATED"/>
    <property type="match status" value="1"/>
</dbReference>
<evidence type="ECO:0000256" key="1">
    <source>
        <dbReference type="SAM" id="MobiDB-lite"/>
    </source>
</evidence>
<dbReference type="GO" id="GO:0005811">
    <property type="term" value="C:lipid droplet"/>
    <property type="evidence" value="ECO:0007669"/>
    <property type="project" value="TreeGrafter"/>
</dbReference>
<feature type="compositionally biased region" description="Polar residues" evidence="1">
    <location>
        <begin position="1"/>
        <end position="10"/>
    </location>
</feature>
<accession>A0AAF0FAL5</accession>
<feature type="compositionally biased region" description="Acidic residues" evidence="1">
    <location>
        <begin position="453"/>
        <end position="462"/>
    </location>
</feature>
<gene>
    <name evidence="2" type="ORF">MPSI1_001426</name>
</gene>
<feature type="region of interest" description="Disordered" evidence="1">
    <location>
        <begin position="443"/>
        <end position="482"/>
    </location>
</feature>